<proteinExistence type="predicted"/>
<feature type="compositionally biased region" description="Basic and acidic residues" evidence="1">
    <location>
        <begin position="125"/>
        <end position="135"/>
    </location>
</feature>
<evidence type="ECO:0000313" key="3">
    <source>
        <dbReference type="Proteomes" id="UP001295444"/>
    </source>
</evidence>
<gene>
    <name evidence="2" type="ORF">PECUL_23A010495</name>
</gene>
<protein>
    <submittedName>
        <fullName evidence="2">Uncharacterized protein</fullName>
    </submittedName>
</protein>
<evidence type="ECO:0000256" key="1">
    <source>
        <dbReference type="SAM" id="MobiDB-lite"/>
    </source>
</evidence>
<dbReference type="AlphaFoldDB" id="A0AAD1WI45"/>
<feature type="compositionally biased region" description="Polar residues" evidence="1">
    <location>
        <begin position="74"/>
        <end position="98"/>
    </location>
</feature>
<keyword evidence="3" id="KW-1185">Reference proteome</keyword>
<accession>A0AAD1WI45</accession>
<dbReference type="Proteomes" id="UP001295444">
    <property type="component" value="Chromosome 07"/>
</dbReference>
<feature type="compositionally biased region" description="Low complexity" evidence="1">
    <location>
        <begin position="59"/>
        <end position="70"/>
    </location>
</feature>
<dbReference type="EMBL" id="OW240918">
    <property type="protein sequence ID" value="CAH2306953.1"/>
    <property type="molecule type" value="Genomic_DNA"/>
</dbReference>
<sequence>MAALDQLCRGLWALLCNRGATHSQAVAAWLCPATRRRNYNARLRAPRMTARKRPAKQETTPGRTGTNTRPHTCRNISATQAPQASTSPSPRLGVQRSTQLPFAVAATFRTAVSEPTLSPAGGTDPQHRGATEDAGHLPGNAIKASRMGIG</sequence>
<organism evidence="2 3">
    <name type="scientific">Pelobates cultripes</name>
    <name type="common">Western spadefoot toad</name>
    <dbReference type="NCBI Taxonomy" id="61616"/>
    <lineage>
        <taxon>Eukaryota</taxon>
        <taxon>Metazoa</taxon>
        <taxon>Chordata</taxon>
        <taxon>Craniata</taxon>
        <taxon>Vertebrata</taxon>
        <taxon>Euteleostomi</taxon>
        <taxon>Amphibia</taxon>
        <taxon>Batrachia</taxon>
        <taxon>Anura</taxon>
        <taxon>Pelobatoidea</taxon>
        <taxon>Pelobatidae</taxon>
        <taxon>Pelobates</taxon>
    </lineage>
</organism>
<evidence type="ECO:0000313" key="2">
    <source>
        <dbReference type="EMBL" id="CAH2306953.1"/>
    </source>
</evidence>
<feature type="region of interest" description="Disordered" evidence="1">
    <location>
        <begin position="47"/>
        <end position="98"/>
    </location>
</feature>
<feature type="region of interest" description="Disordered" evidence="1">
    <location>
        <begin position="113"/>
        <end position="150"/>
    </location>
</feature>
<name>A0AAD1WI45_PELCU</name>
<reference evidence="2" key="1">
    <citation type="submission" date="2022-03" db="EMBL/GenBank/DDBJ databases">
        <authorList>
            <person name="Alioto T."/>
            <person name="Alioto T."/>
            <person name="Gomez Garrido J."/>
        </authorList>
    </citation>
    <scope>NUCLEOTIDE SEQUENCE</scope>
</reference>